<dbReference type="GO" id="GO:0015074">
    <property type="term" value="P:DNA integration"/>
    <property type="evidence" value="ECO:0007669"/>
    <property type="project" value="UniProtKB-KW"/>
</dbReference>
<dbReference type="GO" id="GO:0003677">
    <property type="term" value="F:DNA binding"/>
    <property type="evidence" value="ECO:0007669"/>
    <property type="project" value="UniProtKB-KW"/>
</dbReference>
<evidence type="ECO:0000256" key="5">
    <source>
        <dbReference type="ARBA" id="ARBA00022908"/>
    </source>
</evidence>
<keyword evidence="3" id="KW-0808">Transferase</keyword>
<dbReference type="GO" id="GO:0016787">
    <property type="term" value="F:hydrolase activity"/>
    <property type="evidence" value="ECO:0007669"/>
    <property type="project" value="UniProtKB-KW"/>
</dbReference>
<dbReference type="Pfam" id="PF14659">
    <property type="entry name" value="Phage_int_SAM_3"/>
    <property type="match status" value="1"/>
</dbReference>
<keyword evidence="5" id="KW-0229">DNA integration</keyword>
<dbReference type="GO" id="GO:0044826">
    <property type="term" value="P:viral genome integration into host DNA"/>
    <property type="evidence" value="ECO:0007669"/>
    <property type="project" value="UniProtKB-KW"/>
</dbReference>
<keyword evidence="6" id="KW-0238">DNA-binding</keyword>
<keyword evidence="8" id="KW-1160">Virus entry into host cell</keyword>
<dbReference type="Gene3D" id="1.10.443.10">
    <property type="entry name" value="Intergrase catalytic core"/>
    <property type="match status" value="1"/>
</dbReference>
<dbReference type="SUPFAM" id="SSF56349">
    <property type="entry name" value="DNA breaking-rejoining enzymes"/>
    <property type="match status" value="1"/>
</dbReference>
<protein>
    <recommendedName>
        <fullName evidence="2">Integrase</fullName>
    </recommendedName>
</protein>
<sequence>MPIYKMTDEKGKNIRKDGLQKYRVRVNYTDALGKPRQITRVAYGSDAAKALEMQLTNSAKHETPAQKISVGQLYEEYLNAKKHEVRESTLEKSRVILSHHIVPILSNIKIDKLSIPVLEDWKRQTEDKGLSIRMRKNIYSEFRAMLNYAVKMEYIQKNPLLKVGNFKAPMEMHKEMLFYTPEEFQKFISAAREYCEKSEVEGSLYNWNYYVFFCIAFYMGARKGEIYALQWSDVRGGELSITKSISQKLKGEDRVTPPKNRSSIRVIEIPEPLMDVLEEHRRRCEQLDGFTESYYICGGRRAIRDTTVQHMSEKFSSAAGVKKIRLHDFRHSHASLLANEGINIQEIARRLGHSNVEITLRTYSHLYPREAERAVGVLNRVRI</sequence>
<keyword evidence="4" id="KW-0378">Hydrolase</keyword>
<dbReference type="InterPro" id="IPR011010">
    <property type="entry name" value="DNA_brk_join_enz"/>
</dbReference>
<evidence type="ECO:0000256" key="3">
    <source>
        <dbReference type="ARBA" id="ARBA00022679"/>
    </source>
</evidence>
<evidence type="ECO:0000256" key="8">
    <source>
        <dbReference type="ARBA" id="ARBA00023195"/>
    </source>
</evidence>
<dbReference type="GO" id="GO:0006310">
    <property type="term" value="P:DNA recombination"/>
    <property type="evidence" value="ECO:0007669"/>
    <property type="project" value="UniProtKB-KW"/>
</dbReference>
<dbReference type="PANTHER" id="PTHR30349:SF64">
    <property type="entry name" value="PROPHAGE INTEGRASE INTD-RELATED"/>
    <property type="match status" value="1"/>
</dbReference>
<organism evidence="11">
    <name type="scientific">Siphoviridae sp. ctXBp18</name>
    <dbReference type="NCBI Taxonomy" id="2825541"/>
    <lineage>
        <taxon>Viruses</taxon>
        <taxon>Duplodnaviria</taxon>
        <taxon>Heunggongvirae</taxon>
        <taxon>Uroviricota</taxon>
        <taxon>Caudoviricetes</taxon>
    </lineage>
</organism>
<dbReference type="Gene3D" id="1.10.150.130">
    <property type="match status" value="1"/>
</dbReference>
<dbReference type="Pfam" id="PF00589">
    <property type="entry name" value="Phage_integrase"/>
    <property type="match status" value="1"/>
</dbReference>
<evidence type="ECO:0000259" key="9">
    <source>
        <dbReference type="Pfam" id="PF00589"/>
    </source>
</evidence>
<keyword evidence="7" id="KW-0233">DNA recombination</keyword>
<dbReference type="GO" id="GO:0016740">
    <property type="term" value="F:transferase activity"/>
    <property type="evidence" value="ECO:0007669"/>
    <property type="project" value="UniProtKB-KW"/>
</dbReference>
<dbReference type="InterPro" id="IPR010998">
    <property type="entry name" value="Integrase_recombinase_N"/>
</dbReference>
<evidence type="ECO:0000313" key="11">
    <source>
        <dbReference type="EMBL" id="DAE06807.1"/>
    </source>
</evidence>
<dbReference type="InterPro" id="IPR013762">
    <property type="entry name" value="Integrase-like_cat_sf"/>
</dbReference>
<evidence type="ECO:0000256" key="6">
    <source>
        <dbReference type="ARBA" id="ARBA00023125"/>
    </source>
</evidence>
<evidence type="ECO:0000259" key="10">
    <source>
        <dbReference type="Pfam" id="PF14659"/>
    </source>
</evidence>
<reference evidence="11" key="1">
    <citation type="journal article" date="2021" name="Proc. Natl. Acad. Sci. U.S.A.">
        <title>A Catalog of Tens of Thousands of Viruses from Human Metagenomes Reveals Hidden Associations with Chronic Diseases.</title>
        <authorList>
            <person name="Tisza M.J."/>
            <person name="Buck C.B."/>
        </authorList>
    </citation>
    <scope>NUCLEOTIDE SEQUENCE</scope>
    <source>
        <strain evidence="11">CtXBp18</strain>
    </source>
</reference>
<keyword evidence="8" id="KW-1179">Viral genome integration</keyword>
<dbReference type="GO" id="GO:0075713">
    <property type="term" value="P:establishment of integrated proviral latency"/>
    <property type="evidence" value="ECO:0007669"/>
    <property type="project" value="UniProtKB-KW"/>
</dbReference>
<accession>A0A8S5PHX2</accession>
<evidence type="ECO:0000256" key="4">
    <source>
        <dbReference type="ARBA" id="ARBA00022801"/>
    </source>
</evidence>
<evidence type="ECO:0000256" key="2">
    <source>
        <dbReference type="ARBA" id="ARBA00016082"/>
    </source>
</evidence>
<dbReference type="InterPro" id="IPR050090">
    <property type="entry name" value="Tyrosine_recombinase_XerCD"/>
</dbReference>
<feature type="domain" description="Integrase SAM-like N-terminal" evidence="10">
    <location>
        <begin position="71"/>
        <end position="121"/>
    </location>
</feature>
<comment type="similarity">
    <text evidence="1">Belongs to the 'phage' integrase family.</text>
</comment>
<proteinExistence type="inferred from homology"/>
<evidence type="ECO:0000256" key="7">
    <source>
        <dbReference type="ARBA" id="ARBA00023172"/>
    </source>
</evidence>
<dbReference type="InterPro" id="IPR002104">
    <property type="entry name" value="Integrase_catalytic"/>
</dbReference>
<name>A0A8S5PHX2_9CAUD</name>
<feature type="domain" description="Tyr recombinase" evidence="9">
    <location>
        <begin position="182"/>
        <end position="368"/>
    </location>
</feature>
<dbReference type="PANTHER" id="PTHR30349">
    <property type="entry name" value="PHAGE INTEGRASE-RELATED"/>
    <property type="match status" value="1"/>
</dbReference>
<evidence type="ECO:0000256" key="1">
    <source>
        <dbReference type="ARBA" id="ARBA00008857"/>
    </source>
</evidence>
<dbReference type="InterPro" id="IPR004107">
    <property type="entry name" value="Integrase_SAM-like_N"/>
</dbReference>
<dbReference type="CDD" id="cd01189">
    <property type="entry name" value="INT_ICEBs1_C_like"/>
    <property type="match status" value="1"/>
</dbReference>
<dbReference type="EMBL" id="BK015442">
    <property type="protein sequence ID" value="DAE06807.1"/>
    <property type="molecule type" value="Genomic_DNA"/>
</dbReference>